<gene>
    <name evidence="1" type="ORF">MG3_05204</name>
</gene>
<accession>A0AB34PNI1</accession>
<name>A0AB34PNI1_CANAX</name>
<dbReference type="AlphaFoldDB" id="A0AB34PNI1"/>
<dbReference type="EMBL" id="AJIX01000040">
    <property type="protein sequence ID" value="KGR05209.1"/>
    <property type="molecule type" value="Genomic_DNA"/>
</dbReference>
<comment type="caution">
    <text evidence="1">The sequence shown here is derived from an EMBL/GenBank/DDBJ whole genome shotgun (WGS) entry which is preliminary data.</text>
</comment>
<sequence>MLILQSPSQMHNWRKYQLLTLQFWRNNSLNMYQTVKFKRSQTNLSNKIFYKLQSLYCYPWKVKHHHHSKVNQTSHHLLLTQILHNHQLKFHFNTKSKNVPVQLDFQNLALLTIKSMTYYKLFSIKT</sequence>
<evidence type="ECO:0000313" key="1">
    <source>
        <dbReference type="EMBL" id="KGR05209.1"/>
    </source>
</evidence>
<protein>
    <submittedName>
        <fullName evidence="1">Uncharacterized protein</fullName>
    </submittedName>
</protein>
<proteinExistence type="predicted"/>
<organism evidence="1 2">
    <name type="scientific">Candida albicans P78048</name>
    <dbReference type="NCBI Taxonomy" id="1094989"/>
    <lineage>
        <taxon>Eukaryota</taxon>
        <taxon>Fungi</taxon>
        <taxon>Dikarya</taxon>
        <taxon>Ascomycota</taxon>
        <taxon>Saccharomycotina</taxon>
        <taxon>Pichiomycetes</taxon>
        <taxon>Debaryomycetaceae</taxon>
        <taxon>Candida/Lodderomyces clade</taxon>
        <taxon>Candida</taxon>
    </lineage>
</organism>
<evidence type="ECO:0000313" key="2">
    <source>
        <dbReference type="Proteomes" id="UP000030161"/>
    </source>
</evidence>
<reference evidence="1 2" key="1">
    <citation type="submission" date="2013-12" db="EMBL/GenBank/DDBJ databases">
        <title>The Genome Sequence of Candida albicans P78048.</title>
        <authorList>
            <consortium name="The Broad Institute Genome Sequencing Platform"/>
            <consortium name="The Broad Institute Genome Sequencing Center for Infectious Disease"/>
            <person name="Cuomo C."/>
            <person name="Bennett R."/>
            <person name="Hirakawa M."/>
            <person name="Noverr M."/>
            <person name="Mitchell A."/>
            <person name="Young S.K."/>
            <person name="Zeng Q."/>
            <person name="Gargeya S."/>
            <person name="Fitzgerald M."/>
            <person name="Abouelleil A."/>
            <person name="Alvarado L."/>
            <person name="Berlin A.M."/>
            <person name="Chapman S.B."/>
            <person name="Dewar J."/>
            <person name="Goldberg J."/>
            <person name="Griggs A."/>
            <person name="Gujja S."/>
            <person name="Hansen M."/>
            <person name="Howarth C."/>
            <person name="Imamovic A."/>
            <person name="Larimer J."/>
            <person name="McCowan C."/>
            <person name="Murphy C."/>
            <person name="Pearson M."/>
            <person name="Priest M."/>
            <person name="Roberts A."/>
            <person name="Saif S."/>
            <person name="Shea T."/>
            <person name="Sykes S."/>
            <person name="Wortman J."/>
            <person name="Nusbaum C."/>
            <person name="Birren B."/>
        </authorList>
    </citation>
    <scope>NUCLEOTIDE SEQUENCE [LARGE SCALE GENOMIC DNA]</scope>
    <source>
        <strain evidence="1 2">P78048</strain>
    </source>
</reference>
<dbReference type="Proteomes" id="UP000030161">
    <property type="component" value="Unassembled WGS sequence"/>
</dbReference>